<keyword evidence="1" id="KW-1133">Transmembrane helix</keyword>
<evidence type="ECO:0000313" key="3">
    <source>
        <dbReference type="Proteomes" id="UP000469185"/>
    </source>
</evidence>
<feature type="transmembrane region" description="Helical" evidence="1">
    <location>
        <begin position="26"/>
        <end position="48"/>
    </location>
</feature>
<evidence type="ECO:0000256" key="1">
    <source>
        <dbReference type="SAM" id="Phobius"/>
    </source>
</evidence>
<dbReference type="AlphaFoldDB" id="A0A6N9YKD0"/>
<dbReference type="RefSeq" id="WP_163818286.1">
    <property type="nucleotide sequence ID" value="NZ_JAAGOB010000004.1"/>
</dbReference>
<comment type="caution">
    <text evidence="2">The sequence shown here is derived from an EMBL/GenBank/DDBJ whole genome shotgun (WGS) entry which is preliminary data.</text>
</comment>
<dbReference type="Proteomes" id="UP000469185">
    <property type="component" value="Unassembled WGS sequence"/>
</dbReference>
<name>A0A6N9YKD0_9ACTN</name>
<keyword evidence="1" id="KW-0472">Membrane</keyword>
<proteinExistence type="predicted"/>
<accession>A0A6N9YKD0</accession>
<keyword evidence="1" id="KW-0812">Transmembrane</keyword>
<sequence>MRSSVDRTRSKAVVSMFRHPPQRRETVTAVAIVALAVSYLSVLAGWLLTRL</sequence>
<gene>
    <name evidence="2" type="ORF">G1H11_09365</name>
</gene>
<protein>
    <submittedName>
        <fullName evidence="2">Uncharacterized protein</fullName>
    </submittedName>
</protein>
<organism evidence="2 3">
    <name type="scientific">Phytoactinopolyspora alkaliphila</name>
    <dbReference type="NCBI Taxonomy" id="1783498"/>
    <lineage>
        <taxon>Bacteria</taxon>
        <taxon>Bacillati</taxon>
        <taxon>Actinomycetota</taxon>
        <taxon>Actinomycetes</taxon>
        <taxon>Jiangellales</taxon>
        <taxon>Jiangellaceae</taxon>
        <taxon>Phytoactinopolyspora</taxon>
    </lineage>
</organism>
<evidence type="ECO:0000313" key="2">
    <source>
        <dbReference type="EMBL" id="NED95521.1"/>
    </source>
</evidence>
<dbReference type="EMBL" id="JAAGOB010000004">
    <property type="protein sequence ID" value="NED95521.1"/>
    <property type="molecule type" value="Genomic_DNA"/>
</dbReference>
<keyword evidence="3" id="KW-1185">Reference proteome</keyword>
<reference evidence="2 3" key="1">
    <citation type="submission" date="2020-02" db="EMBL/GenBank/DDBJ databases">
        <authorList>
            <person name="Li X.-J."/>
            <person name="Feng X.-M."/>
        </authorList>
    </citation>
    <scope>NUCLEOTIDE SEQUENCE [LARGE SCALE GENOMIC DNA]</scope>
    <source>
        <strain evidence="2 3">CGMCC 4.7225</strain>
    </source>
</reference>